<accession>A0A397GJG2</accession>
<dbReference type="InterPro" id="IPR011009">
    <property type="entry name" value="Kinase-like_dom_sf"/>
</dbReference>
<dbReference type="AlphaFoldDB" id="A0A397GJG2"/>
<gene>
    <name evidence="2" type="ORF">Glove_557g71</name>
</gene>
<dbReference type="Proteomes" id="UP000266861">
    <property type="component" value="Unassembled WGS sequence"/>
</dbReference>
<dbReference type="Pfam" id="PF00069">
    <property type="entry name" value="Pkinase"/>
    <property type="match status" value="1"/>
</dbReference>
<dbReference type="EMBL" id="PQFF01000474">
    <property type="protein sequence ID" value="RHZ48170.1"/>
    <property type="molecule type" value="Genomic_DNA"/>
</dbReference>
<comment type="caution">
    <text evidence="2">The sequence shown here is derived from an EMBL/GenBank/DDBJ whole genome shotgun (WGS) entry which is preliminary data.</text>
</comment>
<sequence length="273" mass="31419">MQGLSACVFLTQEGKKKTIGRCYSCTKGHFIPEFKTWSNGNANIDKILQESQINDIHNKLQWIPNDNFQNIEHIADGLGISLNSFKFALKEIKDSGYAAEFLNIKIVNNNEFIASYYGISKNPSHFSSGLRTLHEKKFRIDSSSCELENDLILNSNNKNDKIYGSIPYIPPEVFRENEFTREGDIYSFDRIMHEMVTAQRPFADQAHDTYLMIDICNGVRHSDDPFERPSNYELTNLFRDLSYNTMDSNVARQLKIADENQKSTSKAQKQELF</sequence>
<reference evidence="2 3" key="1">
    <citation type="submission" date="2018-08" db="EMBL/GenBank/DDBJ databases">
        <title>Genome and evolution of the arbuscular mycorrhizal fungus Diversispora epigaea (formerly Glomus versiforme) and its bacterial endosymbionts.</title>
        <authorList>
            <person name="Sun X."/>
            <person name="Fei Z."/>
            <person name="Harrison M."/>
        </authorList>
    </citation>
    <scope>NUCLEOTIDE SEQUENCE [LARGE SCALE GENOMIC DNA]</scope>
    <source>
        <strain evidence="2 3">IT104</strain>
    </source>
</reference>
<evidence type="ECO:0000313" key="2">
    <source>
        <dbReference type="EMBL" id="RHZ48170.1"/>
    </source>
</evidence>
<evidence type="ECO:0000313" key="3">
    <source>
        <dbReference type="Proteomes" id="UP000266861"/>
    </source>
</evidence>
<feature type="domain" description="Protein kinase" evidence="1">
    <location>
        <begin position="153"/>
        <end position="246"/>
    </location>
</feature>
<dbReference type="STRING" id="1348612.A0A397GJG2"/>
<name>A0A397GJG2_9GLOM</name>
<dbReference type="InterPro" id="IPR000719">
    <property type="entry name" value="Prot_kinase_dom"/>
</dbReference>
<dbReference type="Gene3D" id="1.10.510.10">
    <property type="entry name" value="Transferase(Phosphotransferase) domain 1"/>
    <property type="match status" value="1"/>
</dbReference>
<dbReference type="GO" id="GO:0004672">
    <property type="term" value="F:protein kinase activity"/>
    <property type="evidence" value="ECO:0007669"/>
    <property type="project" value="InterPro"/>
</dbReference>
<keyword evidence="3" id="KW-1185">Reference proteome</keyword>
<protein>
    <recommendedName>
        <fullName evidence="1">Protein kinase domain-containing protein</fullName>
    </recommendedName>
</protein>
<evidence type="ECO:0000259" key="1">
    <source>
        <dbReference type="Pfam" id="PF00069"/>
    </source>
</evidence>
<organism evidence="2 3">
    <name type="scientific">Diversispora epigaea</name>
    <dbReference type="NCBI Taxonomy" id="1348612"/>
    <lineage>
        <taxon>Eukaryota</taxon>
        <taxon>Fungi</taxon>
        <taxon>Fungi incertae sedis</taxon>
        <taxon>Mucoromycota</taxon>
        <taxon>Glomeromycotina</taxon>
        <taxon>Glomeromycetes</taxon>
        <taxon>Diversisporales</taxon>
        <taxon>Diversisporaceae</taxon>
        <taxon>Diversispora</taxon>
    </lineage>
</organism>
<dbReference type="SUPFAM" id="SSF56112">
    <property type="entry name" value="Protein kinase-like (PK-like)"/>
    <property type="match status" value="1"/>
</dbReference>
<proteinExistence type="predicted"/>
<dbReference type="GO" id="GO:0005524">
    <property type="term" value="F:ATP binding"/>
    <property type="evidence" value="ECO:0007669"/>
    <property type="project" value="InterPro"/>
</dbReference>